<feature type="coiled-coil region" evidence="5">
    <location>
        <begin position="261"/>
        <end position="288"/>
    </location>
</feature>
<dbReference type="InterPro" id="IPR051335">
    <property type="entry name" value="Alanyl-tRNA_Editing_Enzymes"/>
</dbReference>
<dbReference type="SMART" id="SM00863">
    <property type="entry name" value="tRNA_SAD"/>
    <property type="match status" value="1"/>
</dbReference>
<dbReference type="Pfam" id="PF07973">
    <property type="entry name" value="tRNA_SAD"/>
    <property type="match status" value="1"/>
</dbReference>
<gene>
    <name evidence="7" type="ORF">WMO24_09385</name>
</gene>
<keyword evidence="4" id="KW-0862">Zinc</keyword>
<evidence type="ECO:0000256" key="4">
    <source>
        <dbReference type="ARBA" id="ARBA00022833"/>
    </source>
</evidence>
<dbReference type="EMBL" id="JBBMFA010000094">
    <property type="protein sequence ID" value="MEQ2520638.1"/>
    <property type="molecule type" value="Genomic_DNA"/>
</dbReference>
<protein>
    <submittedName>
        <fullName evidence="7">Alanyl-tRNA editing protein</fullName>
    </submittedName>
</protein>
<dbReference type="SUPFAM" id="SSF55186">
    <property type="entry name" value="ThrRS/AlaRS common domain"/>
    <property type="match status" value="1"/>
</dbReference>
<comment type="cofactor">
    <cofactor evidence="1">
        <name>Zn(2+)</name>
        <dbReference type="ChEBI" id="CHEBI:29105"/>
    </cofactor>
</comment>
<feature type="domain" description="Alanyl-transfer RNA synthetases family profile" evidence="6">
    <location>
        <begin position="1"/>
        <end position="223"/>
    </location>
</feature>
<dbReference type="InterPro" id="IPR018165">
    <property type="entry name" value="Ala-tRNA-synth_IIc_core"/>
</dbReference>
<organism evidence="7 8">
    <name type="scientific">Ruthenibacterium intestinale</name>
    <dbReference type="NCBI Taxonomy" id="3133163"/>
    <lineage>
        <taxon>Bacteria</taxon>
        <taxon>Bacillati</taxon>
        <taxon>Bacillota</taxon>
        <taxon>Clostridia</taxon>
        <taxon>Eubacteriales</taxon>
        <taxon>Oscillospiraceae</taxon>
        <taxon>Ruthenibacterium</taxon>
    </lineage>
</organism>
<evidence type="ECO:0000256" key="3">
    <source>
        <dbReference type="ARBA" id="ARBA00022723"/>
    </source>
</evidence>
<evidence type="ECO:0000256" key="5">
    <source>
        <dbReference type="SAM" id="Coils"/>
    </source>
</evidence>
<keyword evidence="3" id="KW-0479">Metal-binding</keyword>
<reference evidence="7 8" key="1">
    <citation type="submission" date="2024-03" db="EMBL/GenBank/DDBJ databases">
        <title>Human intestinal bacterial collection.</title>
        <authorList>
            <person name="Pauvert C."/>
            <person name="Hitch T.C.A."/>
            <person name="Clavel T."/>
        </authorList>
    </citation>
    <scope>NUCLEOTIDE SEQUENCE [LARGE SCALE GENOMIC DNA]</scope>
    <source>
        <strain evidence="7 8">CLA-JM-H11</strain>
    </source>
</reference>
<comment type="subcellular location">
    <subcellularLocation>
        <location evidence="2">Cytoplasm</location>
    </subcellularLocation>
</comment>
<dbReference type="PANTHER" id="PTHR43462">
    <property type="entry name" value="ALANYL-TRNA EDITING PROTEIN"/>
    <property type="match status" value="1"/>
</dbReference>
<dbReference type="InterPro" id="IPR018164">
    <property type="entry name" value="Ala-tRNA-synth_IIc_N"/>
</dbReference>
<dbReference type="PROSITE" id="PS50860">
    <property type="entry name" value="AA_TRNA_LIGASE_II_ALA"/>
    <property type="match status" value="1"/>
</dbReference>
<dbReference type="InterPro" id="IPR018163">
    <property type="entry name" value="Thr/Ala-tRNA-synth_IIc_edit"/>
</dbReference>
<accession>A0ABV1GFN4</accession>
<dbReference type="InterPro" id="IPR009000">
    <property type="entry name" value="Transl_B-barrel_sf"/>
</dbReference>
<dbReference type="Pfam" id="PF01411">
    <property type="entry name" value="tRNA-synt_2c"/>
    <property type="match status" value="1"/>
</dbReference>
<evidence type="ECO:0000256" key="1">
    <source>
        <dbReference type="ARBA" id="ARBA00001947"/>
    </source>
</evidence>
<dbReference type="Gene3D" id="2.40.30.130">
    <property type="match status" value="1"/>
</dbReference>
<evidence type="ECO:0000313" key="8">
    <source>
        <dbReference type="Proteomes" id="UP001477672"/>
    </source>
</evidence>
<evidence type="ECO:0000256" key="2">
    <source>
        <dbReference type="ARBA" id="ARBA00004496"/>
    </source>
</evidence>
<keyword evidence="5" id="KW-0175">Coiled coil</keyword>
<name>A0ABV1GFN4_9FIRM</name>
<evidence type="ECO:0000313" key="7">
    <source>
        <dbReference type="EMBL" id="MEQ2520638.1"/>
    </source>
</evidence>
<comment type="caution">
    <text evidence="7">The sequence shown here is derived from an EMBL/GenBank/DDBJ whole genome shotgun (WGS) entry which is preliminary data.</text>
</comment>
<dbReference type="InterPro" id="IPR012947">
    <property type="entry name" value="tRNA_SAD"/>
</dbReference>
<dbReference type="Gene3D" id="3.30.980.10">
    <property type="entry name" value="Threonyl-trna Synthetase, Chain A, domain 2"/>
    <property type="match status" value="1"/>
</dbReference>
<dbReference type="Proteomes" id="UP001477672">
    <property type="component" value="Unassembled WGS sequence"/>
</dbReference>
<dbReference type="SUPFAM" id="SSF50447">
    <property type="entry name" value="Translation proteins"/>
    <property type="match status" value="1"/>
</dbReference>
<dbReference type="PANTHER" id="PTHR43462:SF1">
    <property type="entry name" value="ALANYL-TRNA EDITING PROTEIN AARSD1"/>
    <property type="match status" value="1"/>
</dbReference>
<proteinExistence type="predicted"/>
<sequence>MNGTKKLYYDEPYLAQFCAKVLSCTPLHGGQFAVVLDQTAFYPEGGGQPADHGSLGGACVLDARDENGTVVHITASPVRVGETVQGDVDWMRRFDHMQQHTGEHLLSGVIKSQFGYDNVGFHIGPDVVRVDVSGPLSDGELQEIEQAVNWVIWQNGPVRALWPTAEELADMPYRSKKEIEGPVRIIDAAGADLCACCGTHVARCAEVGAVKILSAQNYKGGTRLSVVCGMRALRDYTLKCENASRISTLLSAKVNEIAPAVEHLQDEADALKARVARLETELFESRARQMAGAEHPVVFEDDLRPDSLRRLSCALSGVCPGVCAAFSGSDETGYSYALFEKDGDVSECNRAMNKALNGRGGGRGEVAQGTVHATRAQIEAYFQSI</sequence>
<keyword evidence="8" id="KW-1185">Reference proteome</keyword>
<evidence type="ECO:0000259" key="6">
    <source>
        <dbReference type="PROSITE" id="PS50860"/>
    </source>
</evidence>
<dbReference type="RefSeq" id="WP_349216184.1">
    <property type="nucleotide sequence ID" value="NZ_JBBMFA010000094.1"/>
</dbReference>